<dbReference type="EMBL" id="KV750329">
    <property type="protein sequence ID" value="OCL05288.1"/>
    <property type="molecule type" value="Genomic_DNA"/>
</dbReference>
<dbReference type="OrthoDB" id="5421021at2759"/>
<gene>
    <name evidence="1" type="ORF">AOQ84DRAFT_399665</name>
</gene>
<accession>A0A8E2EV86</accession>
<proteinExistence type="predicted"/>
<evidence type="ECO:0000313" key="1">
    <source>
        <dbReference type="EMBL" id="OCL05288.1"/>
    </source>
</evidence>
<keyword evidence="2" id="KW-1185">Reference proteome</keyword>
<protein>
    <submittedName>
        <fullName evidence="1">Uncharacterized protein</fullName>
    </submittedName>
</protein>
<dbReference type="AlphaFoldDB" id="A0A8E2EV86"/>
<reference evidence="1 2" key="1">
    <citation type="journal article" date="2016" name="Nat. Commun.">
        <title>Ectomycorrhizal ecology is imprinted in the genome of the dominant symbiotic fungus Cenococcum geophilum.</title>
        <authorList>
            <consortium name="DOE Joint Genome Institute"/>
            <person name="Peter M."/>
            <person name="Kohler A."/>
            <person name="Ohm R.A."/>
            <person name="Kuo A."/>
            <person name="Krutzmann J."/>
            <person name="Morin E."/>
            <person name="Arend M."/>
            <person name="Barry K.W."/>
            <person name="Binder M."/>
            <person name="Choi C."/>
            <person name="Clum A."/>
            <person name="Copeland A."/>
            <person name="Grisel N."/>
            <person name="Haridas S."/>
            <person name="Kipfer T."/>
            <person name="LaButti K."/>
            <person name="Lindquist E."/>
            <person name="Lipzen A."/>
            <person name="Maire R."/>
            <person name="Meier B."/>
            <person name="Mihaltcheva S."/>
            <person name="Molinier V."/>
            <person name="Murat C."/>
            <person name="Poggeler S."/>
            <person name="Quandt C.A."/>
            <person name="Sperisen C."/>
            <person name="Tritt A."/>
            <person name="Tisserant E."/>
            <person name="Crous P.W."/>
            <person name="Henrissat B."/>
            <person name="Nehls U."/>
            <person name="Egli S."/>
            <person name="Spatafora J.W."/>
            <person name="Grigoriev I.V."/>
            <person name="Martin F.M."/>
        </authorList>
    </citation>
    <scope>NUCLEOTIDE SEQUENCE [LARGE SCALE GENOMIC DNA]</scope>
    <source>
        <strain evidence="1 2">CBS 207.34</strain>
    </source>
</reference>
<sequence length="553" mass="61627">MSERVALQMDIRNLPSNILSTTGLAQTLLEVISTDNASPVAIGWEKGDTASYMSQNSGGQTASLICLALGSLYPKERCGMILYELSHKLLPSDQHNSSIVQLPDVSSCLEEKLNCLGFGNHLASQVTRLRQCFFKASSPVPRHLVNTPTEETMQEFLINLQHALQDENVVLHYCGTKSAGILVSVALCLCPEDVRVEVEGEVILKAHRDTIIFSIREGEEHSYSTFHIESKIDAHSTYFQKHHVHIEGIDGQNTKLKFSWTGWLSSYLEIILARVGLNIQNEIHLAVANLIASLAENLTGNDWCSISMAGRRRIHYTYFHTAYLHGEFLSDEEVDPPLVCRSNDFSTIFPMTLQYPHVKYPWVVEYILAGGKLPFGSDCYSAIICTRPPKEAAERLKRSTAAVSIIARHDQIIPSSLGEHNAFRMTLRPDFVEGIQVLLRSTIHLSTETRDVNFLDMHLGYPGPSRSYECQHSYWHGFRATDSNISVIATSVLSPTPKRKDTIGVTLTHRNKEAQFLYCDAGAPALYQCDCCLTCAIEQAQNEGIRVVIGNST</sequence>
<dbReference type="Proteomes" id="UP000250140">
    <property type="component" value="Unassembled WGS sequence"/>
</dbReference>
<organism evidence="1 2">
    <name type="scientific">Glonium stellatum</name>
    <dbReference type="NCBI Taxonomy" id="574774"/>
    <lineage>
        <taxon>Eukaryota</taxon>
        <taxon>Fungi</taxon>
        <taxon>Dikarya</taxon>
        <taxon>Ascomycota</taxon>
        <taxon>Pezizomycotina</taxon>
        <taxon>Dothideomycetes</taxon>
        <taxon>Pleosporomycetidae</taxon>
        <taxon>Gloniales</taxon>
        <taxon>Gloniaceae</taxon>
        <taxon>Glonium</taxon>
    </lineage>
</organism>
<name>A0A8E2EV86_9PEZI</name>
<evidence type="ECO:0000313" key="2">
    <source>
        <dbReference type="Proteomes" id="UP000250140"/>
    </source>
</evidence>